<dbReference type="FunFam" id="3.40.30.10:FF:000093">
    <property type="entry name" value="Glutaredoxin 2"/>
    <property type="match status" value="1"/>
</dbReference>
<dbReference type="PROSITE" id="PS51354">
    <property type="entry name" value="GLUTAREDOXIN_2"/>
    <property type="match status" value="1"/>
</dbReference>
<dbReference type="EMBL" id="CAADRA010007509">
    <property type="protein sequence ID" value="VFU01707.1"/>
    <property type="molecule type" value="Genomic_DNA"/>
</dbReference>
<dbReference type="PRINTS" id="PR00160">
    <property type="entry name" value="GLUTAREDOXIN"/>
</dbReference>
<sequence length="112" mass="11792">MGNSSSATPEATAFVQTAITTNNITIFSKTYCPYCDQAKRELTSVGAPFKVYELDTMSNGDAIQSALEQLTGRSTVPNVFVKTTTIGGGSDVAKLNRQGKLVALLQEAGVLA</sequence>
<protein>
    <submittedName>
        <fullName evidence="7">Aste57867_25076 protein</fullName>
    </submittedName>
</protein>
<dbReference type="GO" id="GO:0015038">
    <property type="term" value="F:glutathione disulfide oxidoreductase activity"/>
    <property type="evidence" value="ECO:0007669"/>
    <property type="project" value="TreeGrafter"/>
</dbReference>
<dbReference type="AlphaFoldDB" id="A0A485LT23"/>
<dbReference type="SUPFAM" id="SSF52833">
    <property type="entry name" value="Thioredoxin-like"/>
    <property type="match status" value="1"/>
</dbReference>
<evidence type="ECO:0000313" key="7">
    <source>
        <dbReference type="EMBL" id="VFU01707.1"/>
    </source>
</evidence>
<feature type="domain" description="Glutaredoxin" evidence="5">
    <location>
        <begin position="24"/>
        <end position="83"/>
    </location>
</feature>
<dbReference type="Pfam" id="PF00462">
    <property type="entry name" value="Glutaredoxin"/>
    <property type="match status" value="1"/>
</dbReference>
<dbReference type="CDD" id="cd03419">
    <property type="entry name" value="GRX_GRXh_1_2_like"/>
    <property type="match status" value="1"/>
</dbReference>
<reference evidence="7 8" key="1">
    <citation type="submission" date="2019-03" db="EMBL/GenBank/DDBJ databases">
        <authorList>
            <person name="Gaulin E."/>
            <person name="Dumas B."/>
        </authorList>
    </citation>
    <scope>NUCLEOTIDE SEQUENCE [LARGE SCALE GENOMIC DNA]</scope>
    <source>
        <strain evidence="7">CBS 568.67</strain>
    </source>
</reference>
<dbReference type="GO" id="GO:0005737">
    <property type="term" value="C:cytoplasm"/>
    <property type="evidence" value="ECO:0007669"/>
    <property type="project" value="TreeGrafter"/>
</dbReference>
<dbReference type="InterPro" id="IPR002109">
    <property type="entry name" value="Glutaredoxin"/>
</dbReference>
<keyword evidence="3" id="KW-1015">Disulfide bond</keyword>
<gene>
    <name evidence="7" type="primary">Aste57867_25076</name>
    <name evidence="6" type="ORF">As57867_024998</name>
    <name evidence="7" type="ORF">ASTE57867_25076</name>
</gene>
<dbReference type="InterPro" id="IPR011767">
    <property type="entry name" value="GLR_AS"/>
</dbReference>
<evidence type="ECO:0000313" key="8">
    <source>
        <dbReference type="Proteomes" id="UP000332933"/>
    </source>
</evidence>
<dbReference type="PANTHER" id="PTHR45694:SF5">
    <property type="entry name" value="GLUTAREDOXIN 2"/>
    <property type="match status" value="1"/>
</dbReference>
<evidence type="ECO:0000256" key="3">
    <source>
        <dbReference type="ARBA" id="ARBA00023157"/>
    </source>
</evidence>
<dbReference type="InterPro" id="IPR036249">
    <property type="entry name" value="Thioredoxin-like_sf"/>
</dbReference>
<dbReference type="InterPro" id="IPR014025">
    <property type="entry name" value="Glutaredoxin_subgr"/>
</dbReference>
<evidence type="ECO:0000256" key="2">
    <source>
        <dbReference type="ARBA" id="ARBA00022982"/>
    </source>
</evidence>
<reference evidence="6" key="2">
    <citation type="submission" date="2019-06" db="EMBL/GenBank/DDBJ databases">
        <title>Genomics analysis of Aphanomyces spp. identifies a new class of oomycete effector associated with host adaptation.</title>
        <authorList>
            <person name="Gaulin E."/>
        </authorList>
    </citation>
    <scope>NUCLEOTIDE SEQUENCE</scope>
    <source>
        <strain evidence="6">CBS 578.67</strain>
    </source>
</reference>
<dbReference type="EMBL" id="VJMH01007483">
    <property type="protein sequence ID" value="KAF0682777.1"/>
    <property type="molecule type" value="Genomic_DNA"/>
</dbReference>
<keyword evidence="2" id="KW-0249">Electron transport</keyword>
<keyword evidence="4" id="KW-0676">Redox-active center</keyword>
<dbReference type="Proteomes" id="UP000332933">
    <property type="component" value="Unassembled WGS sequence"/>
</dbReference>
<dbReference type="Gene3D" id="3.40.30.10">
    <property type="entry name" value="Glutaredoxin"/>
    <property type="match status" value="1"/>
</dbReference>
<dbReference type="NCBIfam" id="TIGR02180">
    <property type="entry name" value="GRX_euk"/>
    <property type="match status" value="1"/>
</dbReference>
<dbReference type="OrthoDB" id="44061at2759"/>
<evidence type="ECO:0000259" key="5">
    <source>
        <dbReference type="Pfam" id="PF00462"/>
    </source>
</evidence>
<dbReference type="GO" id="GO:0034599">
    <property type="term" value="P:cellular response to oxidative stress"/>
    <property type="evidence" value="ECO:0007669"/>
    <property type="project" value="TreeGrafter"/>
</dbReference>
<dbReference type="InterPro" id="IPR011899">
    <property type="entry name" value="Glutaredoxin_euk/vir"/>
</dbReference>
<keyword evidence="1" id="KW-0813">Transport</keyword>
<dbReference type="PROSITE" id="PS00195">
    <property type="entry name" value="GLUTAREDOXIN_1"/>
    <property type="match status" value="1"/>
</dbReference>
<organism evidence="7 8">
    <name type="scientific">Aphanomyces stellatus</name>
    <dbReference type="NCBI Taxonomy" id="120398"/>
    <lineage>
        <taxon>Eukaryota</taxon>
        <taxon>Sar</taxon>
        <taxon>Stramenopiles</taxon>
        <taxon>Oomycota</taxon>
        <taxon>Saprolegniomycetes</taxon>
        <taxon>Saprolegniales</taxon>
        <taxon>Verrucalvaceae</taxon>
        <taxon>Aphanomyces</taxon>
    </lineage>
</organism>
<evidence type="ECO:0000256" key="4">
    <source>
        <dbReference type="ARBA" id="ARBA00023284"/>
    </source>
</evidence>
<keyword evidence="8" id="KW-1185">Reference proteome</keyword>
<dbReference type="PANTHER" id="PTHR45694">
    <property type="entry name" value="GLUTAREDOXIN 2"/>
    <property type="match status" value="1"/>
</dbReference>
<accession>A0A485LT23</accession>
<evidence type="ECO:0000256" key="1">
    <source>
        <dbReference type="ARBA" id="ARBA00022448"/>
    </source>
</evidence>
<name>A0A485LT23_9STRA</name>
<proteinExistence type="predicted"/>
<evidence type="ECO:0000313" key="6">
    <source>
        <dbReference type="EMBL" id="KAF0682777.1"/>
    </source>
</evidence>